<dbReference type="Gene3D" id="3.90.640.10">
    <property type="entry name" value="Actin, Chain A, domain 4"/>
    <property type="match status" value="1"/>
</dbReference>
<dbReference type="InterPro" id="IPR043129">
    <property type="entry name" value="ATPase_NBD"/>
</dbReference>
<evidence type="ECO:0000256" key="4">
    <source>
        <dbReference type="ARBA" id="ARBA00022490"/>
    </source>
</evidence>
<dbReference type="AlphaFoldDB" id="M5CHJ7"/>
<dbReference type="SMART" id="SM00268">
    <property type="entry name" value="ACTIN"/>
    <property type="match status" value="1"/>
</dbReference>
<dbReference type="Gene3D" id="3.30.420.40">
    <property type="match status" value="2"/>
</dbReference>
<evidence type="ECO:0000256" key="5">
    <source>
        <dbReference type="ARBA" id="ARBA00025222"/>
    </source>
</evidence>
<keyword evidence="4" id="KW-0963">Cytoplasm</keyword>
<evidence type="ECO:0000313" key="9">
    <source>
        <dbReference type="Proteomes" id="UP000012065"/>
    </source>
</evidence>
<dbReference type="InterPro" id="IPR004000">
    <property type="entry name" value="Actin"/>
</dbReference>
<comment type="caution">
    <text evidence="8">The sequence shown here is derived from an EMBL/GenBank/DDBJ whole genome shotgun (WGS) entry which is preliminary data.</text>
</comment>
<reference evidence="8 9" key="1">
    <citation type="journal article" date="2013" name="J. Biotechnol.">
        <title>Establishment and interpretation of the genome sequence of the phytopathogenic fungus Rhizoctonia solani AG1-IB isolate 7/3/14.</title>
        <authorList>
            <person name="Wibberg D.W."/>
            <person name="Jelonek L.J."/>
            <person name="Rupp O.R."/>
            <person name="Hennig M.H."/>
            <person name="Eikmeyer F.E."/>
            <person name="Goesmann A.G."/>
            <person name="Hartmann A.H."/>
            <person name="Borriss R.B."/>
            <person name="Grosch R.G."/>
            <person name="Puehler A.P."/>
            <person name="Schlueter A.S."/>
        </authorList>
    </citation>
    <scope>NUCLEOTIDE SEQUENCE [LARGE SCALE GENOMIC DNA]</scope>
    <source>
        <strain evidence="9">AG1-IB / isolate 7/3/14</strain>
    </source>
</reference>
<dbReference type="Proteomes" id="UP000012065">
    <property type="component" value="Unassembled WGS sequence"/>
</dbReference>
<comment type="function">
    <text evidence="5">Component of the SWR1 complex which mediates the ATP-dependent exchange of histone H2A for the H2A variant HZT1 leading to transcriptional regulation of selected genes by chromatin remodeling. Involved in chromosome stability.</text>
</comment>
<comment type="similarity">
    <text evidence="2">Belongs to the actin family. ARP6 subfamily.</text>
</comment>
<evidence type="ECO:0000256" key="6">
    <source>
        <dbReference type="ARBA" id="ARBA00063309"/>
    </source>
</evidence>
<accession>M5CHJ7</accession>
<dbReference type="PANTHER" id="PTHR11937">
    <property type="entry name" value="ACTIN"/>
    <property type="match status" value="1"/>
</dbReference>
<dbReference type="GO" id="GO:0005634">
    <property type="term" value="C:nucleus"/>
    <property type="evidence" value="ECO:0007669"/>
    <property type="project" value="UniProtKB-ARBA"/>
</dbReference>
<evidence type="ECO:0000256" key="1">
    <source>
        <dbReference type="ARBA" id="ARBA00004496"/>
    </source>
</evidence>
<dbReference type="Pfam" id="PF00022">
    <property type="entry name" value="Actin"/>
    <property type="match status" value="1"/>
</dbReference>
<dbReference type="FunFam" id="3.90.640.10:FF:000014">
    <property type="entry name" value="Putative actin-related protein 6"/>
    <property type="match status" value="1"/>
</dbReference>
<evidence type="ECO:0000256" key="2">
    <source>
        <dbReference type="ARBA" id="ARBA00005665"/>
    </source>
</evidence>
<dbReference type="HOGENOM" id="CLU_027965_1_0_1"/>
<name>M5CHJ7_THACB</name>
<comment type="subunit">
    <text evidence="6">Component of the SWR1 chromatin remodeling complex.</text>
</comment>
<dbReference type="EMBL" id="CAOJ01018010">
    <property type="protein sequence ID" value="CCO37987.1"/>
    <property type="molecule type" value="Genomic_DNA"/>
</dbReference>
<organism evidence="8 9">
    <name type="scientific">Thanatephorus cucumeris (strain AG1-IB / isolate 7/3/14)</name>
    <name type="common">Lettuce bottom rot fungus</name>
    <name type="synonym">Rhizoctonia solani</name>
    <dbReference type="NCBI Taxonomy" id="1108050"/>
    <lineage>
        <taxon>Eukaryota</taxon>
        <taxon>Fungi</taxon>
        <taxon>Dikarya</taxon>
        <taxon>Basidiomycota</taxon>
        <taxon>Agaricomycotina</taxon>
        <taxon>Agaricomycetes</taxon>
        <taxon>Cantharellales</taxon>
        <taxon>Ceratobasidiaceae</taxon>
        <taxon>Rhizoctonia</taxon>
        <taxon>Rhizoctonia solani AG-1</taxon>
    </lineage>
</organism>
<dbReference type="GO" id="GO:0005737">
    <property type="term" value="C:cytoplasm"/>
    <property type="evidence" value="ECO:0007669"/>
    <property type="project" value="UniProtKB-SubCell"/>
</dbReference>
<evidence type="ECO:0000313" key="8">
    <source>
        <dbReference type="EMBL" id="CCO37987.1"/>
    </source>
</evidence>
<evidence type="ECO:0000256" key="7">
    <source>
        <dbReference type="ARBA" id="ARBA00073820"/>
    </source>
</evidence>
<dbReference type="SUPFAM" id="SSF53067">
    <property type="entry name" value="Actin-like ATPase domain"/>
    <property type="match status" value="1"/>
</dbReference>
<protein>
    <recommendedName>
        <fullName evidence="3">Actin-like protein ARP6</fullName>
    </recommendedName>
    <alternativeName>
        <fullName evidence="7">Actin-like protein arp6</fullName>
    </alternativeName>
</protein>
<evidence type="ECO:0000256" key="3">
    <source>
        <dbReference type="ARBA" id="ARBA00018633"/>
    </source>
</evidence>
<comment type="subcellular location">
    <subcellularLocation>
        <location evidence="1">Cytoplasm</location>
    </subcellularLocation>
</comment>
<sequence length="274" mass="30794">MHSIQETYDQMIFEEWEFQSYLRCPSAAFFPYGDIFSSDPQPECAIIVDSGFSFTHVIPVLNSNPGHLASIQWPSVRRLDIGGKLLTNKLKELVSFRHWDMTESTYIINQVKEACCFVSRSWAQDLEICRAKINPIAQSYVLPNFGSEPPKPGYIMTSSSQEGDTILPMNNERFSIPEALFSPSHIGLSQTGLPGTIAHSINSLPEDLRGVAWGNIGLVGGNVLFDGFEQRLLDELRALAPDEYEICLYRAKEYEISVPHGQFVLLPNPRNVVH</sequence>
<proteinExistence type="inferred from homology"/>
<gene>
    <name evidence="8" type="primary">ACTR6</name>
    <name evidence="8" type="ORF">BN14_12148</name>
</gene>